<protein>
    <submittedName>
        <fullName evidence="1">Uncharacterized protein</fullName>
    </submittedName>
</protein>
<reference evidence="1" key="1">
    <citation type="submission" date="2014-09" db="EMBL/GenBank/DDBJ databases">
        <authorList>
            <person name="Magalhaes I.L.F."/>
            <person name="Oliveira U."/>
            <person name="Santos F.R."/>
            <person name="Vidigal T.H.D.A."/>
            <person name="Brescovit A.D."/>
            <person name="Santos A.J."/>
        </authorList>
    </citation>
    <scope>NUCLEOTIDE SEQUENCE</scope>
    <source>
        <tissue evidence="1">Shoot tissue taken approximately 20 cm above the soil surface</tissue>
    </source>
</reference>
<name>A0A0A8YTD8_ARUDO</name>
<sequence length="35" mass="4019">MCLPTYRQATSSSRLSLLSQFPLQYNTMVKNVINI</sequence>
<reference evidence="1" key="2">
    <citation type="journal article" date="2015" name="Data Brief">
        <title>Shoot transcriptome of the giant reed, Arundo donax.</title>
        <authorList>
            <person name="Barrero R.A."/>
            <person name="Guerrero F.D."/>
            <person name="Moolhuijzen P."/>
            <person name="Goolsby J.A."/>
            <person name="Tidwell J."/>
            <person name="Bellgard S.E."/>
            <person name="Bellgard M.I."/>
        </authorList>
    </citation>
    <scope>NUCLEOTIDE SEQUENCE</scope>
    <source>
        <tissue evidence="1">Shoot tissue taken approximately 20 cm above the soil surface</tissue>
    </source>
</reference>
<organism evidence="1">
    <name type="scientific">Arundo donax</name>
    <name type="common">Giant reed</name>
    <name type="synonym">Donax arundinaceus</name>
    <dbReference type="NCBI Taxonomy" id="35708"/>
    <lineage>
        <taxon>Eukaryota</taxon>
        <taxon>Viridiplantae</taxon>
        <taxon>Streptophyta</taxon>
        <taxon>Embryophyta</taxon>
        <taxon>Tracheophyta</taxon>
        <taxon>Spermatophyta</taxon>
        <taxon>Magnoliopsida</taxon>
        <taxon>Liliopsida</taxon>
        <taxon>Poales</taxon>
        <taxon>Poaceae</taxon>
        <taxon>PACMAD clade</taxon>
        <taxon>Arundinoideae</taxon>
        <taxon>Arundineae</taxon>
        <taxon>Arundo</taxon>
    </lineage>
</organism>
<proteinExistence type="predicted"/>
<dbReference type="EMBL" id="GBRH01268069">
    <property type="protein sequence ID" value="JAD29826.1"/>
    <property type="molecule type" value="Transcribed_RNA"/>
</dbReference>
<evidence type="ECO:0000313" key="1">
    <source>
        <dbReference type="EMBL" id="JAD29826.1"/>
    </source>
</evidence>
<accession>A0A0A8YTD8</accession>
<dbReference type="AlphaFoldDB" id="A0A0A8YTD8"/>